<protein>
    <submittedName>
        <fullName evidence="1">Uncharacterized protein</fullName>
    </submittedName>
</protein>
<organism evidence="1">
    <name type="scientific">bioreactor metagenome</name>
    <dbReference type="NCBI Taxonomy" id="1076179"/>
    <lineage>
        <taxon>unclassified sequences</taxon>
        <taxon>metagenomes</taxon>
        <taxon>ecological metagenomes</taxon>
    </lineage>
</organism>
<comment type="caution">
    <text evidence="1">The sequence shown here is derived from an EMBL/GenBank/DDBJ whole genome shotgun (WGS) entry which is preliminary data.</text>
</comment>
<accession>A0A644SJ26</accession>
<reference evidence="1" key="1">
    <citation type="submission" date="2019-08" db="EMBL/GenBank/DDBJ databases">
        <authorList>
            <person name="Kucharzyk K."/>
            <person name="Murdoch R.W."/>
            <person name="Higgins S."/>
            <person name="Loffler F."/>
        </authorList>
    </citation>
    <scope>NUCLEOTIDE SEQUENCE</scope>
</reference>
<name>A0A644SJ26_9ZZZZ</name>
<gene>
    <name evidence="1" type="ORF">SDC9_00154</name>
</gene>
<dbReference type="AlphaFoldDB" id="A0A644SJ26"/>
<sequence length="41" mass="4583">MKYTDDKIIDKLFILGTFSKDGSTDVCKLTIKSKGNFKAVI</sequence>
<dbReference type="EMBL" id="VSSQ01000001">
    <property type="protein sequence ID" value="MPL54688.1"/>
    <property type="molecule type" value="Genomic_DNA"/>
</dbReference>
<proteinExistence type="predicted"/>
<evidence type="ECO:0000313" key="1">
    <source>
        <dbReference type="EMBL" id="MPL54688.1"/>
    </source>
</evidence>